<dbReference type="RefSeq" id="WP_155318341.1">
    <property type="nucleotide sequence ID" value="NZ_AP021874.1"/>
</dbReference>
<proteinExistence type="predicted"/>
<evidence type="ECO:0000313" key="2">
    <source>
        <dbReference type="EMBL" id="BBO70388.1"/>
    </source>
</evidence>
<evidence type="ECO:0000256" key="1">
    <source>
        <dbReference type="SAM" id="SignalP"/>
    </source>
</evidence>
<organism evidence="2 3">
    <name type="scientific">Desulfosarcina alkanivorans</name>
    <dbReference type="NCBI Taxonomy" id="571177"/>
    <lineage>
        <taxon>Bacteria</taxon>
        <taxon>Pseudomonadati</taxon>
        <taxon>Thermodesulfobacteriota</taxon>
        <taxon>Desulfobacteria</taxon>
        <taxon>Desulfobacterales</taxon>
        <taxon>Desulfosarcinaceae</taxon>
        <taxon>Desulfosarcina</taxon>
    </lineage>
</organism>
<evidence type="ECO:0008006" key="4">
    <source>
        <dbReference type="Google" id="ProtNLM"/>
    </source>
</evidence>
<reference evidence="2 3" key="1">
    <citation type="submission" date="2019-11" db="EMBL/GenBank/DDBJ databases">
        <title>Comparative genomics of hydrocarbon-degrading Desulfosarcina strains.</title>
        <authorList>
            <person name="Watanabe M."/>
            <person name="Kojima H."/>
            <person name="Fukui M."/>
        </authorList>
    </citation>
    <scope>NUCLEOTIDE SEQUENCE [LARGE SCALE GENOMIC DNA]</scope>
    <source>
        <strain evidence="2 3">PL12</strain>
    </source>
</reference>
<dbReference type="AlphaFoldDB" id="A0A5K7YNK6"/>
<dbReference type="InterPro" id="IPR029033">
    <property type="entry name" value="His_PPase_superfam"/>
</dbReference>
<dbReference type="EMBL" id="AP021874">
    <property type="protein sequence ID" value="BBO70388.1"/>
    <property type="molecule type" value="Genomic_DNA"/>
</dbReference>
<dbReference type="Proteomes" id="UP000427906">
    <property type="component" value="Chromosome"/>
</dbReference>
<feature type="chain" id="PRO_5024390824" description="Histidine phosphatase family protein" evidence="1">
    <location>
        <begin position="24"/>
        <end position="86"/>
    </location>
</feature>
<keyword evidence="3" id="KW-1185">Reference proteome</keyword>
<protein>
    <recommendedName>
        <fullName evidence="4">Histidine phosphatase family protein</fullName>
    </recommendedName>
</protein>
<accession>A0A5K7YNK6</accession>
<dbReference type="OrthoDB" id="8685508at2"/>
<sequence length="86" mass="9023">MMLKAIIFTAVLGVTLSFVTADAAASDRLLEKIGGGGHVMMIRHANAPGTGDPDHFRIGDCSTQRNLDDRGRAQARRIANGCEAGG</sequence>
<dbReference type="KEGG" id="dalk:DSCA_43180"/>
<feature type="signal peptide" evidence="1">
    <location>
        <begin position="1"/>
        <end position="23"/>
    </location>
</feature>
<gene>
    <name evidence="2" type="ORF">DSCA_43180</name>
</gene>
<dbReference type="Gene3D" id="3.40.50.1240">
    <property type="entry name" value="Phosphoglycerate mutase-like"/>
    <property type="match status" value="1"/>
</dbReference>
<evidence type="ECO:0000313" key="3">
    <source>
        <dbReference type="Proteomes" id="UP000427906"/>
    </source>
</evidence>
<name>A0A5K7YNK6_9BACT</name>
<keyword evidence="1" id="KW-0732">Signal</keyword>